<protein>
    <recommendedName>
        <fullName evidence="3">CobQ/CobB/MinD/ParA nucleotide binding domain-containing protein</fullName>
    </recommendedName>
</protein>
<evidence type="ECO:0008006" key="3">
    <source>
        <dbReference type="Google" id="ProtNLM"/>
    </source>
</evidence>
<dbReference type="SUPFAM" id="SSF52540">
    <property type="entry name" value="P-loop containing nucleoside triphosphate hydrolases"/>
    <property type="match status" value="1"/>
</dbReference>
<dbReference type="OrthoDB" id="508362at2"/>
<organism evidence="1 2">
    <name type="scientific">Chlorogloeopsis fritschii PCC 6912</name>
    <dbReference type="NCBI Taxonomy" id="211165"/>
    <lineage>
        <taxon>Bacteria</taxon>
        <taxon>Bacillati</taxon>
        <taxon>Cyanobacteriota</taxon>
        <taxon>Cyanophyceae</taxon>
        <taxon>Nostocales</taxon>
        <taxon>Chlorogloeopsidaceae</taxon>
        <taxon>Chlorogloeopsis</taxon>
    </lineage>
</organism>
<dbReference type="STRING" id="211165.GCA_000317285_00132"/>
<dbReference type="EMBL" id="RSCJ01000006">
    <property type="protein sequence ID" value="RUR83862.1"/>
    <property type="molecule type" value="Genomic_DNA"/>
</dbReference>
<comment type="caution">
    <text evidence="1">The sequence shown here is derived from an EMBL/GenBank/DDBJ whole genome shotgun (WGS) entry which is preliminary data.</text>
</comment>
<proteinExistence type="predicted"/>
<gene>
    <name evidence="1" type="ORF">PCC6912_21050</name>
</gene>
<accession>A0A3S0ZUK7</accession>
<keyword evidence="2" id="KW-1185">Reference proteome</keyword>
<name>A0A3S0ZUK7_CHLFR</name>
<dbReference type="AlphaFoldDB" id="A0A3S0ZUK7"/>
<evidence type="ECO:0000313" key="2">
    <source>
        <dbReference type="Proteomes" id="UP000268857"/>
    </source>
</evidence>
<dbReference type="Proteomes" id="UP000268857">
    <property type="component" value="Unassembled WGS sequence"/>
</dbReference>
<dbReference type="InterPro" id="IPR027417">
    <property type="entry name" value="P-loop_NTPase"/>
</dbReference>
<evidence type="ECO:0000313" key="1">
    <source>
        <dbReference type="EMBL" id="RUR83862.1"/>
    </source>
</evidence>
<reference evidence="1 2" key="1">
    <citation type="journal article" date="2019" name="Genome Biol. Evol.">
        <title>Day and night: Metabolic profiles and evolutionary relationships of six axenic non-marine cyanobacteria.</title>
        <authorList>
            <person name="Will S.E."/>
            <person name="Henke P."/>
            <person name="Boedeker C."/>
            <person name="Huang S."/>
            <person name="Brinkmann H."/>
            <person name="Rohde M."/>
            <person name="Jarek M."/>
            <person name="Friedl T."/>
            <person name="Seufert S."/>
            <person name="Schumacher M."/>
            <person name="Overmann J."/>
            <person name="Neumann-Schaal M."/>
            <person name="Petersen J."/>
        </authorList>
    </citation>
    <scope>NUCLEOTIDE SEQUENCE [LARGE SCALE GENOMIC DNA]</scope>
    <source>
        <strain evidence="1 2">PCC 6912</strain>
    </source>
</reference>
<sequence length="249" mass="29627">MFRKRFVITIGDSRVGKSTVSRLLLELYKKYELNIRAFYHGRCPGDLSNKLSVYDKLGFHIKHLGLNRGDSDVLLNELEMFSEIDLALTDMPGQNILDFFRFEKEISFLENLNYLGYRTTFIHPISNRRDCVKYLQLLYQFVDTQADYLIVKNQYFSNLFKYYDNTEIQKDISKLKGTELILPKLEDYVYQELEDTNLPYCMAITTESDMQVLYRSIVYNWIENFHDTIMYHRVTPVYLGLKRDRSELT</sequence>